<dbReference type="EMBL" id="DRPZ01000073">
    <property type="protein sequence ID" value="HGY08952.1"/>
    <property type="molecule type" value="Genomic_DNA"/>
</dbReference>
<dbReference type="SUPFAM" id="SSF55315">
    <property type="entry name" value="L30e-like"/>
    <property type="match status" value="1"/>
</dbReference>
<reference evidence="1" key="1">
    <citation type="journal article" date="2020" name="mSystems">
        <title>Genome- and Community-Level Interaction Insights into Carbon Utilization and Element Cycling Functions of Hydrothermarchaeota in Hydrothermal Sediment.</title>
        <authorList>
            <person name="Zhou Z."/>
            <person name="Liu Y."/>
            <person name="Xu W."/>
            <person name="Pan J."/>
            <person name="Luo Z.H."/>
            <person name="Li M."/>
        </authorList>
    </citation>
    <scope>NUCLEOTIDE SEQUENCE [LARGE SCALE GENOMIC DNA]</scope>
    <source>
        <strain evidence="1">HyVt-570</strain>
    </source>
</reference>
<dbReference type="Pfam" id="PF18854">
    <property type="entry name" value="baeRF_family10"/>
    <property type="match status" value="1"/>
</dbReference>
<sequence>MIGKEALERLRREIALHPGPMLSLYLATNPADRDVLDYAAGSKHKPYVIRAKDTLKALGVPAEVRDRVIDRLEHDVIRGRTRAVFATEDAIDVYDLNVDLPVVELPHGEVAARWGEPYVLPLLLALDEYERYAVALLDEERWRLFEVYLNEVREVADAFRAVAPEAWRKLSESKPATPLGQNMRGVTARGGMGRDRFDRRMLAWTHRFYRQLAGELGHWLERLGAERLILMGVPEETRYFEQLLPRALRERVVAHLPMPAGGSKVDASTVLKLSEEAIGEVERRQEAELLDRIREEGVWGVDNVLEALTQGRIYVLVMPWSRRGRVWRCPDAGYAALERERAEAVCPGEAEEADLAETLVDLAGLFGARVEFVRGDNADRLEREFGGLAGLKRW</sequence>
<accession>A0A7C4ZCG8</accession>
<comment type="caution">
    <text evidence="1">The sequence shown here is derived from an EMBL/GenBank/DDBJ whole genome shotgun (WGS) entry which is preliminary data.</text>
</comment>
<dbReference type="AlphaFoldDB" id="A0A7C4ZCG8"/>
<evidence type="ECO:0008006" key="2">
    <source>
        <dbReference type="Google" id="ProtNLM"/>
    </source>
</evidence>
<proteinExistence type="predicted"/>
<dbReference type="InterPro" id="IPR041202">
    <property type="entry name" value="BaeRF_family10"/>
</dbReference>
<gene>
    <name evidence="1" type="ORF">ENK37_02705</name>
</gene>
<dbReference type="InterPro" id="IPR029064">
    <property type="entry name" value="Ribosomal_eL30-like_sf"/>
</dbReference>
<organism evidence="1">
    <name type="scientific">Oceanithermus profundus</name>
    <dbReference type="NCBI Taxonomy" id="187137"/>
    <lineage>
        <taxon>Bacteria</taxon>
        <taxon>Thermotogati</taxon>
        <taxon>Deinococcota</taxon>
        <taxon>Deinococci</taxon>
        <taxon>Thermales</taxon>
        <taxon>Thermaceae</taxon>
        <taxon>Oceanithermus</taxon>
    </lineage>
</organism>
<name>A0A7C4ZCG8_9DEIN</name>
<protein>
    <recommendedName>
        <fullName evidence="2">Peptide chain release factor 3</fullName>
    </recommendedName>
</protein>
<evidence type="ECO:0000313" key="1">
    <source>
        <dbReference type="EMBL" id="HGY08952.1"/>
    </source>
</evidence>
<dbReference type="Gene3D" id="3.30.1330.30">
    <property type="match status" value="1"/>
</dbReference>
<dbReference type="Proteomes" id="UP000885759">
    <property type="component" value="Unassembled WGS sequence"/>
</dbReference>
<dbReference type="InterPro" id="IPR042226">
    <property type="entry name" value="eFR1_2_sf"/>
</dbReference>
<dbReference type="Gene3D" id="3.30.420.60">
    <property type="entry name" value="eRF1 domain 2"/>
    <property type="match status" value="1"/>
</dbReference>